<dbReference type="AlphaFoldDB" id="A0A2M4B7I3"/>
<keyword evidence="1" id="KW-0732">Signal</keyword>
<sequence length="84" mass="9792">MKIALLRRLRWSWCQGRKGRTLFLSLFFLSFPPSIAHRPCIHMQSCVLSAPSSTAGRTLETMTAVVHHQAQQLWRVASRRERMR</sequence>
<feature type="chain" id="PRO_5014649730" evidence="1">
    <location>
        <begin position="37"/>
        <end position="84"/>
    </location>
</feature>
<evidence type="ECO:0000256" key="1">
    <source>
        <dbReference type="SAM" id="SignalP"/>
    </source>
</evidence>
<name>A0A2M4B7I3_9DIPT</name>
<evidence type="ECO:0000313" key="2">
    <source>
        <dbReference type="EMBL" id="MBW48951.1"/>
    </source>
</evidence>
<reference evidence="2" key="1">
    <citation type="submission" date="2018-01" db="EMBL/GenBank/DDBJ databases">
        <title>An insight into the sialome of Amazonian anophelines.</title>
        <authorList>
            <person name="Ribeiro J.M."/>
            <person name="Scarpassa V."/>
            <person name="Calvo E."/>
        </authorList>
    </citation>
    <scope>NUCLEOTIDE SEQUENCE</scope>
    <source>
        <tissue evidence="2">Salivary glands</tissue>
    </source>
</reference>
<protein>
    <submittedName>
        <fullName evidence="2">Putative secreted protein</fullName>
    </submittedName>
</protein>
<organism evidence="2">
    <name type="scientific">Anopheles triannulatus</name>
    <dbReference type="NCBI Taxonomy" id="58253"/>
    <lineage>
        <taxon>Eukaryota</taxon>
        <taxon>Metazoa</taxon>
        <taxon>Ecdysozoa</taxon>
        <taxon>Arthropoda</taxon>
        <taxon>Hexapoda</taxon>
        <taxon>Insecta</taxon>
        <taxon>Pterygota</taxon>
        <taxon>Neoptera</taxon>
        <taxon>Endopterygota</taxon>
        <taxon>Diptera</taxon>
        <taxon>Nematocera</taxon>
        <taxon>Culicoidea</taxon>
        <taxon>Culicidae</taxon>
        <taxon>Anophelinae</taxon>
        <taxon>Anopheles</taxon>
    </lineage>
</organism>
<proteinExistence type="predicted"/>
<dbReference type="EMBL" id="GGFK01015630">
    <property type="protein sequence ID" value="MBW48951.1"/>
    <property type="molecule type" value="Transcribed_RNA"/>
</dbReference>
<feature type="signal peptide" evidence="1">
    <location>
        <begin position="1"/>
        <end position="36"/>
    </location>
</feature>
<accession>A0A2M4B7I3</accession>